<accession>A0A7D5TCL4</accession>
<dbReference type="SMART" id="SM00382">
    <property type="entry name" value="AAA"/>
    <property type="match status" value="1"/>
</dbReference>
<dbReference type="InterPro" id="IPR003593">
    <property type="entry name" value="AAA+_ATPase"/>
</dbReference>
<gene>
    <name evidence="2" type="ORF">HZS54_15960</name>
</gene>
<dbReference type="Proteomes" id="UP000509346">
    <property type="component" value="Chromosome"/>
</dbReference>
<dbReference type="GeneID" id="56084115"/>
<organism evidence="2 3">
    <name type="scientific">Halosimplex pelagicum</name>
    <dbReference type="NCBI Taxonomy" id="869886"/>
    <lineage>
        <taxon>Archaea</taxon>
        <taxon>Methanobacteriati</taxon>
        <taxon>Methanobacteriota</taxon>
        <taxon>Stenosarchaea group</taxon>
        <taxon>Halobacteria</taxon>
        <taxon>Halobacteriales</taxon>
        <taxon>Haloarculaceae</taxon>
        <taxon>Halosimplex</taxon>
    </lineage>
</organism>
<dbReference type="AlphaFoldDB" id="A0A7D5TCL4"/>
<dbReference type="InterPro" id="IPR027417">
    <property type="entry name" value="P-loop_NTPase"/>
</dbReference>
<evidence type="ECO:0000313" key="3">
    <source>
        <dbReference type="Proteomes" id="UP000509346"/>
    </source>
</evidence>
<dbReference type="EMBL" id="CP058909">
    <property type="protein sequence ID" value="QLH83029.1"/>
    <property type="molecule type" value="Genomic_DNA"/>
</dbReference>
<dbReference type="Pfam" id="PF07728">
    <property type="entry name" value="AAA_5"/>
    <property type="match status" value="1"/>
</dbReference>
<evidence type="ECO:0000313" key="2">
    <source>
        <dbReference type="EMBL" id="QLH83029.1"/>
    </source>
</evidence>
<proteinExistence type="predicted"/>
<evidence type="ECO:0000259" key="1">
    <source>
        <dbReference type="SMART" id="SM00382"/>
    </source>
</evidence>
<dbReference type="Gene3D" id="3.40.50.300">
    <property type="entry name" value="P-loop containing nucleotide triphosphate hydrolases"/>
    <property type="match status" value="1"/>
</dbReference>
<dbReference type="PANTHER" id="PTHR37291:SF1">
    <property type="entry name" value="TYPE IV METHYL-DIRECTED RESTRICTION ENZYME ECOKMCRB SUBUNIT"/>
    <property type="match status" value="1"/>
</dbReference>
<reference evidence="2 3" key="1">
    <citation type="submission" date="2020-07" db="EMBL/GenBank/DDBJ databases">
        <title>Halosimplex litoreum sp. nov. and Halosimplex rubrum sp. nov., isolated from different salt environments.</title>
        <authorList>
            <person name="Cui H."/>
        </authorList>
    </citation>
    <scope>NUCLEOTIDE SEQUENCE [LARGE SCALE GENOMIC DNA]</scope>
    <source>
        <strain evidence="2 3">R2</strain>
    </source>
</reference>
<feature type="domain" description="AAA+ ATPase" evidence="1">
    <location>
        <begin position="397"/>
        <end position="579"/>
    </location>
</feature>
<dbReference type="OrthoDB" id="228695at2157"/>
<dbReference type="REBASE" id="411663">
    <property type="entry name" value="HpeR2McrBCP"/>
</dbReference>
<dbReference type="GO" id="GO:0005524">
    <property type="term" value="F:ATP binding"/>
    <property type="evidence" value="ECO:0007669"/>
    <property type="project" value="InterPro"/>
</dbReference>
<dbReference type="RefSeq" id="WP_179918086.1">
    <property type="nucleotide sequence ID" value="NZ_CP058909.1"/>
</dbReference>
<keyword evidence="3" id="KW-1185">Reference proteome</keyword>
<dbReference type="InterPro" id="IPR011704">
    <property type="entry name" value="ATPase_dyneun-rel_AAA"/>
</dbReference>
<sequence>MVDSPGDELVAAYLSDREWEKQRQSVEKTAGIVQDLAVALLEAGELGQQEVTALYRLCMNNSTYPVSSKRGEIDELEIPADLKRDLKERLGEDVGTVGGLLFPVEIPAENTDAVTACFKTLVTAEEREAWDDAVRELAELELPNVKCGKLSPILSYLHPEYYPVVNTMSRNGLAEYFDEDVSNEVAELPETAATYRSIRDEYGFEANFRDLDYFFVWANNRAKERDSVTLEGDRSYFWVNQSNQSEIEDEYLRAKVDDVWHHELEKLADGDVVFHNFNDELIGLSTVTGTPTQYEFRDDVYHRVPVDFEWFSESVPVDTELKQVLDTPDWHQKYYPIDSNGNLKQAYLSQLSLAAAEFLLDTGEAWNLIQSLGSDGPGEEIPDAPDHADEIERQLLKKKQVVFYGPPGTGKTYTAERFAKWWVGQQDGGDPVSDRVATVTFHPSFTYEDFIEGLSAKTNDEGQVAYEVQDGALKRMQTAAMAAYDRAAEANTKPDRYVLIIDEINRGNLAQIFGEVITLLEADKRGTFNVELAHSGETFTLPPNLYVIGTMNTADQSIALVDTALRRRFRFVDYPPNLDVVWGAGDMVAADAYTAVTQPNEQVSRREQLVGASVLAVETLNERILNAPELGKGKQLGHTYLLGHESPTDVVDAWRYDILPQLEEYYFGQFDRLRDDLLTETGERLIRWEAEQIQSFDAADLYAALCQLAGIEDPVPLAAAPVKAMTDGTGASQSVDAWEEGEKTVAAFRERTTSTLDEKAQSRVERLLAVGEDIGRLDTGRGEHNATAQLKTDLIDPGVGLLQIDQDGTVKFKLDWLAARDENALTGEFINDAAGAFDEVAAYSHEWEPDPDDDEREFVASNIQIADLSEAEMDTLVEGVRSFARQADEFQHG</sequence>
<dbReference type="InterPro" id="IPR052934">
    <property type="entry name" value="Methyl-DNA_Rec/Restrict_Enz"/>
</dbReference>
<dbReference type="GO" id="GO:0016887">
    <property type="term" value="F:ATP hydrolysis activity"/>
    <property type="evidence" value="ECO:0007669"/>
    <property type="project" value="InterPro"/>
</dbReference>
<dbReference type="KEGG" id="hpel:HZS54_15960"/>
<dbReference type="SUPFAM" id="SSF52540">
    <property type="entry name" value="P-loop containing nucleoside triphosphate hydrolases"/>
    <property type="match status" value="1"/>
</dbReference>
<name>A0A7D5TCL4_9EURY</name>
<dbReference type="PANTHER" id="PTHR37291">
    <property type="entry name" value="5-METHYLCYTOSINE-SPECIFIC RESTRICTION ENZYME B"/>
    <property type="match status" value="1"/>
</dbReference>
<protein>
    <submittedName>
        <fullName evidence="2">AAA family ATPase</fullName>
    </submittedName>
</protein>